<feature type="signal peptide" evidence="7">
    <location>
        <begin position="1"/>
        <end position="16"/>
    </location>
</feature>
<keyword evidence="7" id="KW-0732">Signal</keyword>
<comment type="similarity">
    <text evidence="1">Belongs to the peptidase C1 family.</text>
</comment>
<name>A0A210QXG8_MIZYE</name>
<dbReference type="STRING" id="6573.A0A210QXG8"/>
<evidence type="ECO:0000313" key="10">
    <source>
        <dbReference type="EMBL" id="OWF53459.1"/>
    </source>
</evidence>
<proteinExistence type="inferred from homology"/>
<dbReference type="InterPro" id="IPR000169">
    <property type="entry name" value="Pept_cys_AS"/>
</dbReference>
<dbReference type="GO" id="GO:0006508">
    <property type="term" value="P:proteolysis"/>
    <property type="evidence" value="ECO:0007669"/>
    <property type="project" value="UniProtKB-KW"/>
</dbReference>
<dbReference type="EMBL" id="NEDP02001340">
    <property type="protein sequence ID" value="OWF53459.1"/>
    <property type="molecule type" value="Genomic_DNA"/>
</dbReference>
<gene>
    <name evidence="10" type="ORF">KP79_PYT22926</name>
</gene>
<dbReference type="InterPro" id="IPR013201">
    <property type="entry name" value="Prot_inhib_I29"/>
</dbReference>
<dbReference type="Proteomes" id="UP000242188">
    <property type="component" value="Unassembled WGS sequence"/>
</dbReference>
<keyword evidence="11" id="KW-1185">Reference proteome</keyword>
<dbReference type="AlphaFoldDB" id="A0A210QXG8"/>
<dbReference type="FunFam" id="3.90.70.10:FF:000006">
    <property type="entry name" value="Cathepsin S"/>
    <property type="match status" value="1"/>
</dbReference>
<evidence type="ECO:0000256" key="2">
    <source>
        <dbReference type="ARBA" id="ARBA00022670"/>
    </source>
</evidence>
<dbReference type="InterPro" id="IPR025661">
    <property type="entry name" value="Pept_asp_AS"/>
</dbReference>
<dbReference type="SMART" id="SM00848">
    <property type="entry name" value="Inhibitor_I29"/>
    <property type="match status" value="1"/>
</dbReference>
<feature type="domain" description="Cathepsin propeptide inhibitor" evidence="9">
    <location>
        <begin position="28"/>
        <end position="87"/>
    </location>
</feature>
<dbReference type="PROSITE" id="PS00640">
    <property type="entry name" value="THIOL_PROTEASE_ASN"/>
    <property type="match status" value="1"/>
</dbReference>
<dbReference type="InterPro" id="IPR039417">
    <property type="entry name" value="Peptidase_C1A_papain-like"/>
</dbReference>
<dbReference type="GO" id="GO:0008234">
    <property type="term" value="F:cysteine-type peptidase activity"/>
    <property type="evidence" value="ECO:0007669"/>
    <property type="project" value="UniProtKB-KW"/>
</dbReference>
<evidence type="ECO:0000256" key="6">
    <source>
        <dbReference type="ARBA" id="ARBA00023157"/>
    </source>
</evidence>
<keyword evidence="6" id="KW-1015">Disulfide bond</keyword>
<dbReference type="PRINTS" id="PR00705">
    <property type="entry name" value="PAPAIN"/>
</dbReference>
<comment type="caution">
    <text evidence="10">The sequence shown here is derived from an EMBL/GenBank/DDBJ whole genome shotgun (WGS) entry which is preliminary data.</text>
</comment>
<keyword evidence="5" id="KW-0865">Zymogen</keyword>
<evidence type="ECO:0000256" key="4">
    <source>
        <dbReference type="ARBA" id="ARBA00022807"/>
    </source>
</evidence>
<keyword evidence="4" id="KW-0788">Thiol protease</keyword>
<evidence type="ECO:0000256" key="7">
    <source>
        <dbReference type="SAM" id="SignalP"/>
    </source>
</evidence>
<accession>A0A210QXG8</accession>
<keyword evidence="2" id="KW-0645">Protease</keyword>
<evidence type="ECO:0000313" key="11">
    <source>
        <dbReference type="Proteomes" id="UP000242188"/>
    </source>
</evidence>
<dbReference type="InterPro" id="IPR013128">
    <property type="entry name" value="Peptidase_C1A"/>
</dbReference>
<dbReference type="Gene3D" id="3.90.70.10">
    <property type="entry name" value="Cysteine proteinases"/>
    <property type="match status" value="1"/>
</dbReference>
<dbReference type="PROSITE" id="PS00139">
    <property type="entry name" value="THIOL_PROTEASE_CYS"/>
    <property type="match status" value="1"/>
</dbReference>
<dbReference type="SUPFAM" id="SSF54001">
    <property type="entry name" value="Cysteine proteinases"/>
    <property type="match status" value="1"/>
</dbReference>
<evidence type="ECO:0000256" key="1">
    <source>
        <dbReference type="ARBA" id="ARBA00008455"/>
    </source>
</evidence>
<dbReference type="InterPro" id="IPR000668">
    <property type="entry name" value="Peptidase_C1A_C"/>
</dbReference>
<dbReference type="CDD" id="cd02248">
    <property type="entry name" value="Peptidase_C1A"/>
    <property type="match status" value="1"/>
</dbReference>
<evidence type="ECO:0000256" key="3">
    <source>
        <dbReference type="ARBA" id="ARBA00022801"/>
    </source>
</evidence>
<dbReference type="InterPro" id="IPR038765">
    <property type="entry name" value="Papain-like_cys_pep_sf"/>
</dbReference>
<dbReference type="InterPro" id="IPR025660">
    <property type="entry name" value="Pept_his_AS"/>
</dbReference>
<evidence type="ECO:0000256" key="5">
    <source>
        <dbReference type="ARBA" id="ARBA00023145"/>
    </source>
</evidence>
<feature type="chain" id="PRO_5018553287" evidence="7">
    <location>
        <begin position="17"/>
        <end position="329"/>
    </location>
</feature>
<dbReference type="PANTHER" id="PTHR12411">
    <property type="entry name" value="CYSTEINE PROTEASE FAMILY C1-RELATED"/>
    <property type="match status" value="1"/>
</dbReference>
<dbReference type="Pfam" id="PF08246">
    <property type="entry name" value="Inhibitor_I29"/>
    <property type="match status" value="1"/>
</dbReference>
<keyword evidence="3" id="KW-0378">Hydrolase</keyword>
<feature type="domain" description="Peptidase C1A papain C-terminal" evidence="8">
    <location>
        <begin position="113"/>
        <end position="328"/>
    </location>
</feature>
<reference evidence="10 11" key="1">
    <citation type="journal article" date="2017" name="Nat. Ecol. Evol.">
        <title>Scallop genome provides insights into evolution of bilaterian karyotype and development.</title>
        <authorList>
            <person name="Wang S."/>
            <person name="Zhang J."/>
            <person name="Jiao W."/>
            <person name="Li J."/>
            <person name="Xun X."/>
            <person name="Sun Y."/>
            <person name="Guo X."/>
            <person name="Huan P."/>
            <person name="Dong B."/>
            <person name="Zhang L."/>
            <person name="Hu X."/>
            <person name="Sun X."/>
            <person name="Wang J."/>
            <person name="Zhao C."/>
            <person name="Wang Y."/>
            <person name="Wang D."/>
            <person name="Huang X."/>
            <person name="Wang R."/>
            <person name="Lv J."/>
            <person name="Li Y."/>
            <person name="Zhang Z."/>
            <person name="Liu B."/>
            <person name="Lu W."/>
            <person name="Hui Y."/>
            <person name="Liang J."/>
            <person name="Zhou Z."/>
            <person name="Hou R."/>
            <person name="Li X."/>
            <person name="Liu Y."/>
            <person name="Li H."/>
            <person name="Ning X."/>
            <person name="Lin Y."/>
            <person name="Zhao L."/>
            <person name="Xing Q."/>
            <person name="Dou J."/>
            <person name="Li Y."/>
            <person name="Mao J."/>
            <person name="Guo H."/>
            <person name="Dou H."/>
            <person name="Li T."/>
            <person name="Mu C."/>
            <person name="Jiang W."/>
            <person name="Fu Q."/>
            <person name="Fu X."/>
            <person name="Miao Y."/>
            <person name="Liu J."/>
            <person name="Yu Q."/>
            <person name="Li R."/>
            <person name="Liao H."/>
            <person name="Li X."/>
            <person name="Kong Y."/>
            <person name="Jiang Z."/>
            <person name="Chourrout D."/>
            <person name="Li R."/>
            <person name="Bao Z."/>
        </authorList>
    </citation>
    <scope>NUCLEOTIDE SEQUENCE [LARGE SCALE GENOMIC DNA]</scope>
    <source>
        <strain evidence="10 11">PY_sf001</strain>
    </source>
</reference>
<evidence type="ECO:0000259" key="8">
    <source>
        <dbReference type="SMART" id="SM00645"/>
    </source>
</evidence>
<evidence type="ECO:0000259" key="9">
    <source>
        <dbReference type="SMART" id="SM00848"/>
    </source>
</evidence>
<sequence>MLKLALLSVLYVCAIATPLTDPILDDEWTLFKNTYNRQYEGQEELMRRIIWEDNARFVQRHNVEASNGLHTFTTGMNEFGDLTNLEFVSMMNGYIMRNSTSNLVFDASKDTVTDDTVDWRTKGYVTEVKNQGQCGSCWAFSTTGSLEGQHFKKEGKLVSLSEQNLVDCSKKQGNHGCQGGLMDFGFKYIKENKGIDTEESYPYRAKNGKCKFEASNVGATDTGFVDVKSKSVTALQQAVSTIGPISIAMDASHRSFQMYKTGTYKEPKCSSTKLDHGVLAVGYGTEGSTDYWIIKNSWGKSWGMDGYFQIVRSEANMCGIATQPSYPTV</sequence>
<dbReference type="Pfam" id="PF00112">
    <property type="entry name" value="Peptidase_C1"/>
    <property type="match status" value="1"/>
</dbReference>
<dbReference type="PROSITE" id="PS00639">
    <property type="entry name" value="THIOL_PROTEASE_HIS"/>
    <property type="match status" value="1"/>
</dbReference>
<dbReference type="SMART" id="SM00645">
    <property type="entry name" value="Pept_C1"/>
    <property type="match status" value="1"/>
</dbReference>
<protein>
    <submittedName>
        <fullName evidence="10">Cathepsin L1</fullName>
    </submittedName>
</protein>
<organism evidence="10 11">
    <name type="scientific">Mizuhopecten yessoensis</name>
    <name type="common">Japanese scallop</name>
    <name type="synonym">Patinopecten yessoensis</name>
    <dbReference type="NCBI Taxonomy" id="6573"/>
    <lineage>
        <taxon>Eukaryota</taxon>
        <taxon>Metazoa</taxon>
        <taxon>Spiralia</taxon>
        <taxon>Lophotrochozoa</taxon>
        <taxon>Mollusca</taxon>
        <taxon>Bivalvia</taxon>
        <taxon>Autobranchia</taxon>
        <taxon>Pteriomorphia</taxon>
        <taxon>Pectinida</taxon>
        <taxon>Pectinoidea</taxon>
        <taxon>Pectinidae</taxon>
        <taxon>Mizuhopecten</taxon>
    </lineage>
</organism>
<dbReference type="OrthoDB" id="10253408at2759"/>